<dbReference type="GO" id="GO:0006694">
    <property type="term" value="P:steroid biosynthetic process"/>
    <property type="evidence" value="ECO:0007669"/>
    <property type="project" value="InterPro"/>
</dbReference>
<dbReference type="Ensembl" id="ENSXETT00000123236">
    <property type="protein sequence ID" value="ENSXETP00000113416"/>
    <property type="gene ID" value="ENSXETG00000044959"/>
</dbReference>
<dbReference type="InterPro" id="IPR002225">
    <property type="entry name" value="3Beta_OHSteriod_DH/Estase"/>
</dbReference>
<dbReference type="FunCoup" id="A0A803JZF9">
    <property type="interactions" value="83"/>
</dbReference>
<name>A0A803JZF9_XENTR</name>
<dbReference type="GO" id="GO:0016616">
    <property type="term" value="F:oxidoreductase activity, acting on the CH-OH group of donors, NAD or NADP as acceptor"/>
    <property type="evidence" value="ECO:0007669"/>
    <property type="project" value="InterPro"/>
</dbReference>
<feature type="domain" description="3-beta hydroxysteroid dehydrogenase/isomerase" evidence="10">
    <location>
        <begin position="49"/>
        <end position="328"/>
    </location>
</feature>
<evidence type="ECO:0000313" key="11">
    <source>
        <dbReference type="Ensembl" id="ENSXETP00000113416"/>
    </source>
</evidence>
<reference evidence="11" key="1">
    <citation type="journal article" date="2010" name="Science">
        <title>The genome of the Western clawed frog Xenopus tropicalis.</title>
        <authorList>
            <person name="Hellsten U."/>
            <person name="Harland R.M."/>
            <person name="Gilchrist M.J."/>
            <person name="Hendrix D."/>
            <person name="Jurka J."/>
            <person name="Kapitonov V."/>
            <person name="Ovcharenko I."/>
            <person name="Putnam N.H."/>
            <person name="Shu S."/>
            <person name="Taher L."/>
            <person name="Blitz I.L."/>
            <person name="Blumberg B."/>
            <person name="Dichmann D.S."/>
            <person name="Dubchak I."/>
            <person name="Amaya E."/>
            <person name="Detter J.C."/>
            <person name="Fletcher R."/>
            <person name="Gerhard D.S."/>
            <person name="Goodstein D."/>
            <person name="Graves T."/>
            <person name="Grigoriev I.V."/>
            <person name="Grimwood J."/>
            <person name="Kawashima T."/>
            <person name="Lindquist E."/>
            <person name="Lucas S.M."/>
            <person name="Mead P.E."/>
            <person name="Mitros T."/>
            <person name="Ogino H."/>
            <person name="Ohta Y."/>
            <person name="Poliakov A.V."/>
            <person name="Pollet N."/>
            <person name="Robert J."/>
            <person name="Salamov A."/>
            <person name="Sater A.K."/>
            <person name="Schmutz J."/>
            <person name="Terry A."/>
            <person name="Vize P.D."/>
            <person name="Warren W.C."/>
            <person name="Wells D."/>
            <person name="Wills A."/>
            <person name="Wilson R.K."/>
            <person name="Zimmerman L.B."/>
            <person name="Zorn A.M."/>
            <person name="Grainger R."/>
            <person name="Grammer T."/>
            <person name="Khokha M.K."/>
            <person name="Richardson P.M."/>
            <person name="Rokhsar D.S."/>
        </authorList>
    </citation>
    <scope>NUCLEOTIDE SEQUENCE [LARGE SCALE GENOMIC DNA]</scope>
    <source>
        <strain evidence="11">Nigerian</strain>
    </source>
</reference>
<dbReference type="GeneTree" id="ENSGT00940000155444"/>
<evidence type="ECO:0000256" key="3">
    <source>
        <dbReference type="ARBA" id="ARBA00009219"/>
    </source>
</evidence>
<evidence type="ECO:0000256" key="8">
    <source>
        <dbReference type="ARBA" id="ARBA00023128"/>
    </source>
</evidence>
<keyword evidence="7" id="KW-0560">Oxidoreductase</keyword>
<dbReference type="InterPro" id="IPR050177">
    <property type="entry name" value="Lipid_A_modif_metabolic_enz"/>
</dbReference>
<keyword evidence="4" id="KW-0812">Transmembrane</keyword>
<keyword evidence="9" id="KW-0472">Membrane</keyword>
<dbReference type="InParanoid" id="A0A803JZF9"/>
<dbReference type="AlphaFoldDB" id="A0A803JZF9"/>
<dbReference type="PANTHER" id="PTHR43245:SF51">
    <property type="entry name" value="SHORT CHAIN DEHYDROGENASE_REDUCTASE FAMILY 42E, MEMBER 2"/>
    <property type="match status" value="1"/>
</dbReference>
<sequence>MPPWLSRWHSHPSSLPIWANPCASVPALGHLCDCVGTMAGSLGGLHCLLTGASGFLGHRILQLLMEEEGDLAEIRIMDKEFSADLLGTCDRFQGKTMLNLLQGDIRDQEFLSQSCRGMELVIHTAAIIDTVGRISRDVLVAINVTGTERLLEACVQNNVRYFVYTSSVEVVGPNMRGDPVVDGDEELQYDSKLSFTYGQTKKLAEKRVLGANGRALRDGGTLMTCSLRSMYIYGEASQFLLLHLDEAITNGGVFHRLSRKEALVNPAYVGNVAWAHVQASRALRDPDRAKKVAGNFYFISDDTPHLSYSDLNHALGKDLGLGVEPKLALPFPLLYFVALLLETMSFLLKPLVKVVPPFTRHLLRLLNTPFTFSYRKAQRDMGYKPRYSWEQSKRLTGGWMESVLPLRKELLKKNHKL</sequence>
<keyword evidence="8" id="KW-0496">Mitochondrion</keyword>
<keyword evidence="5" id="KW-0256">Endoplasmic reticulum</keyword>
<dbReference type="Pfam" id="PF01073">
    <property type="entry name" value="3Beta_HSD"/>
    <property type="match status" value="1"/>
</dbReference>
<reference evidence="11" key="2">
    <citation type="submission" date="2021-03" db="UniProtKB">
        <authorList>
            <consortium name="Ensembl"/>
        </authorList>
    </citation>
    <scope>IDENTIFICATION</scope>
</reference>
<organism evidence="11">
    <name type="scientific">Xenopus tropicalis</name>
    <name type="common">Western clawed frog</name>
    <name type="synonym">Silurana tropicalis</name>
    <dbReference type="NCBI Taxonomy" id="8364"/>
    <lineage>
        <taxon>Eukaryota</taxon>
        <taxon>Metazoa</taxon>
        <taxon>Chordata</taxon>
        <taxon>Craniata</taxon>
        <taxon>Vertebrata</taxon>
        <taxon>Euteleostomi</taxon>
        <taxon>Amphibia</taxon>
        <taxon>Batrachia</taxon>
        <taxon>Anura</taxon>
        <taxon>Pipoidea</taxon>
        <taxon>Pipidae</taxon>
        <taxon>Xenopodinae</taxon>
        <taxon>Xenopus</taxon>
        <taxon>Silurana</taxon>
    </lineage>
</organism>
<dbReference type="GO" id="GO:0031966">
    <property type="term" value="C:mitochondrial membrane"/>
    <property type="evidence" value="ECO:0007669"/>
    <property type="project" value="UniProtKB-SubCell"/>
</dbReference>
<evidence type="ECO:0000256" key="2">
    <source>
        <dbReference type="ARBA" id="ARBA00004389"/>
    </source>
</evidence>
<dbReference type="GO" id="GO:0005789">
    <property type="term" value="C:endoplasmic reticulum membrane"/>
    <property type="evidence" value="ECO:0007669"/>
    <property type="project" value="UniProtKB-SubCell"/>
</dbReference>
<evidence type="ECO:0000256" key="4">
    <source>
        <dbReference type="ARBA" id="ARBA00022692"/>
    </source>
</evidence>
<evidence type="ECO:0000256" key="5">
    <source>
        <dbReference type="ARBA" id="ARBA00022824"/>
    </source>
</evidence>
<evidence type="ECO:0000259" key="10">
    <source>
        <dbReference type="Pfam" id="PF01073"/>
    </source>
</evidence>
<protein>
    <recommendedName>
        <fullName evidence="10">3-beta hydroxysteroid dehydrogenase/isomerase domain-containing protein</fullName>
    </recommendedName>
</protein>
<comment type="similarity">
    <text evidence="3">Belongs to the 3-beta-HSD family.</text>
</comment>
<evidence type="ECO:0000256" key="7">
    <source>
        <dbReference type="ARBA" id="ARBA00023002"/>
    </source>
</evidence>
<comment type="subcellular location">
    <subcellularLocation>
        <location evidence="2">Endoplasmic reticulum membrane</location>
        <topology evidence="2">Single-pass membrane protein</topology>
    </subcellularLocation>
    <subcellularLocation>
        <location evidence="1">Mitochondrion membrane</location>
        <topology evidence="1">Single-pass membrane protein</topology>
    </subcellularLocation>
</comment>
<keyword evidence="6" id="KW-1133">Transmembrane helix</keyword>
<dbReference type="InterPro" id="IPR036291">
    <property type="entry name" value="NAD(P)-bd_dom_sf"/>
</dbReference>
<dbReference type="PANTHER" id="PTHR43245">
    <property type="entry name" value="BIFUNCTIONAL POLYMYXIN RESISTANCE PROTEIN ARNA"/>
    <property type="match status" value="1"/>
</dbReference>
<evidence type="ECO:0000256" key="6">
    <source>
        <dbReference type="ARBA" id="ARBA00022989"/>
    </source>
</evidence>
<proteinExistence type="inferred from homology"/>
<dbReference type="Gene3D" id="3.40.50.720">
    <property type="entry name" value="NAD(P)-binding Rossmann-like Domain"/>
    <property type="match status" value="1"/>
</dbReference>
<evidence type="ECO:0000256" key="9">
    <source>
        <dbReference type="ARBA" id="ARBA00023136"/>
    </source>
</evidence>
<accession>A0A803JZF9</accession>
<evidence type="ECO:0000256" key="1">
    <source>
        <dbReference type="ARBA" id="ARBA00004304"/>
    </source>
</evidence>
<dbReference type="SUPFAM" id="SSF51735">
    <property type="entry name" value="NAD(P)-binding Rossmann-fold domains"/>
    <property type="match status" value="1"/>
</dbReference>
<dbReference type="FunFam" id="3.40.50.720:FF:000220">
    <property type="entry name" value="3 beta-hydroxysteroid dehydrogenase/Delta 5--&gt;4-isomerase type 1"/>
    <property type="match status" value="1"/>
</dbReference>